<dbReference type="SUPFAM" id="SSF55347">
    <property type="entry name" value="Glyceraldehyde-3-phosphate dehydrogenase-like, C-terminal domain"/>
    <property type="match status" value="1"/>
</dbReference>
<feature type="region of interest" description="Disordered" evidence="2">
    <location>
        <begin position="256"/>
        <end position="282"/>
    </location>
</feature>
<dbReference type="PANTHER" id="PTHR43377">
    <property type="entry name" value="BILIVERDIN REDUCTASE A"/>
    <property type="match status" value="1"/>
</dbReference>
<dbReference type="EMBL" id="CAQI01000029">
    <property type="protein sequence ID" value="CCQ44808.1"/>
    <property type="molecule type" value="Genomic_DNA"/>
</dbReference>
<dbReference type="InterPro" id="IPR036291">
    <property type="entry name" value="NAD(P)-bd_dom_sf"/>
</dbReference>
<evidence type="ECO:0000259" key="4">
    <source>
        <dbReference type="Pfam" id="PF02894"/>
    </source>
</evidence>
<dbReference type="InterPro" id="IPR051450">
    <property type="entry name" value="Gfo/Idh/MocA_Oxidoreductases"/>
</dbReference>
<proteinExistence type="inferred from homology"/>
<dbReference type="OrthoDB" id="103047at2"/>
<evidence type="ECO:0000256" key="1">
    <source>
        <dbReference type="ARBA" id="ARBA00010928"/>
    </source>
</evidence>
<sequence>MVNTAESSTAAGTAPAAADTATALGAAAGHGGKARIALIGTGGRSEMYIRAIFGKHADTAELIAFSDVNPGRVEFYQQLIQELGAPGPVASFDPADLTAFIQANNIDRVIVTTPDYTHADYIVEGLRAGADVVVEKPLTIDAEGCRRITQAVHETGRNVVVTFNYRYSPRNSAVKEIIQSGVIGKVTSIDFSWVLDTVHGADYFRRWHREKKNSGGLLIHKASHHFDLVNWWIDDVPEHVFASGGLKFYGDKNAAERGLGPRPERGTPDADSPATQEKDPFTLDLREDERLKALFLDNEHYDGYRRDQDVFTGGITIEDNLALVVEYQGGPRLSYSLNAHSPWEGYRVAVNGTEGRAELEVVERAAVTSSTDKKTVVDPSATPIEEEDAIRRNGERLVVQRHWEAAYEVPIVNGEGGHGGGDALLLSDLFNGPGEDPLGRPSGYLDGLRSVSVGIAGNRSLDTSLPVRIEDLDLGVDLRRGK</sequence>
<gene>
    <name evidence="5" type="ORF">ARTSIC4J27_738</name>
</gene>
<evidence type="ECO:0000313" key="6">
    <source>
        <dbReference type="Proteomes" id="UP000035722"/>
    </source>
</evidence>
<dbReference type="Proteomes" id="UP000035722">
    <property type="component" value="Unassembled WGS sequence"/>
</dbReference>
<dbReference type="Gene3D" id="3.40.50.720">
    <property type="entry name" value="NAD(P)-binding Rossmann-like Domain"/>
    <property type="match status" value="1"/>
</dbReference>
<protein>
    <submittedName>
        <fullName evidence="5">Oxidoreductase, NAD-binding Rossmann fold family protein</fullName>
    </submittedName>
</protein>
<organism evidence="5 6">
    <name type="scientific">Pseudarthrobacter siccitolerans</name>
    <dbReference type="NCBI Taxonomy" id="861266"/>
    <lineage>
        <taxon>Bacteria</taxon>
        <taxon>Bacillati</taxon>
        <taxon>Actinomycetota</taxon>
        <taxon>Actinomycetes</taxon>
        <taxon>Micrococcales</taxon>
        <taxon>Micrococcaceae</taxon>
        <taxon>Pseudarthrobacter</taxon>
    </lineage>
</organism>
<comment type="caution">
    <text evidence="5">The sequence shown here is derived from an EMBL/GenBank/DDBJ whole genome shotgun (WGS) entry which is preliminary data.</text>
</comment>
<dbReference type="RefSeq" id="WP_050053845.1">
    <property type="nucleotide sequence ID" value="NZ_CAQI01000029.1"/>
</dbReference>
<dbReference type="STRING" id="861266.ARTSIC4J27_738"/>
<dbReference type="Pfam" id="PF01408">
    <property type="entry name" value="GFO_IDH_MocA"/>
    <property type="match status" value="1"/>
</dbReference>
<evidence type="ECO:0000259" key="3">
    <source>
        <dbReference type="Pfam" id="PF01408"/>
    </source>
</evidence>
<dbReference type="InterPro" id="IPR000683">
    <property type="entry name" value="Gfo/Idh/MocA-like_OxRdtase_N"/>
</dbReference>
<accession>A0A024GYE3</accession>
<reference evidence="6" key="1">
    <citation type="journal article" date="2014" name="Genome Announc.">
        <title>Genome Sequence of Arthrobacter siccitolerans 4J27, a Xeroprotectant-Producing Desiccation-Tolerant Microorganism.</title>
        <authorList>
            <person name="Manzanera M."/>
            <person name="Santa-Cruz-Calvo L."/>
            <person name="Vilchez J.I."/>
            <person name="Garcia-Fontana C."/>
            <person name="Silva-Castro G.A."/>
            <person name="Calvo C."/>
            <person name="Gonzalez-Lopez J."/>
        </authorList>
    </citation>
    <scope>NUCLEOTIDE SEQUENCE [LARGE SCALE GENOMIC DNA]</scope>
    <source>
        <strain evidence="6">4J27</strain>
    </source>
</reference>
<name>A0A024GYE3_9MICC</name>
<dbReference type="Pfam" id="PF02894">
    <property type="entry name" value="GFO_IDH_MocA_C"/>
    <property type="match status" value="1"/>
</dbReference>
<comment type="similarity">
    <text evidence="1">Belongs to the Gfo/Idh/MocA family.</text>
</comment>
<dbReference type="AlphaFoldDB" id="A0A024GYE3"/>
<dbReference type="InterPro" id="IPR004104">
    <property type="entry name" value="Gfo/Idh/MocA-like_OxRdtase_C"/>
</dbReference>
<evidence type="ECO:0000256" key="2">
    <source>
        <dbReference type="SAM" id="MobiDB-lite"/>
    </source>
</evidence>
<dbReference type="GO" id="GO:0000166">
    <property type="term" value="F:nucleotide binding"/>
    <property type="evidence" value="ECO:0007669"/>
    <property type="project" value="InterPro"/>
</dbReference>
<dbReference type="PANTHER" id="PTHR43377:SF2">
    <property type="entry name" value="BINDING ROSSMANN FOLD OXIDOREDUCTASE, PUTATIVE (AFU_ORTHOLOGUE AFUA_4G00560)-RELATED"/>
    <property type="match status" value="1"/>
</dbReference>
<keyword evidence="6" id="KW-1185">Reference proteome</keyword>
<evidence type="ECO:0000313" key="5">
    <source>
        <dbReference type="EMBL" id="CCQ44808.1"/>
    </source>
</evidence>
<feature type="domain" description="Gfo/Idh/MocA-like oxidoreductase C-terminal" evidence="4">
    <location>
        <begin position="175"/>
        <end position="467"/>
    </location>
</feature>
<dbReference type="Gene3D" id="3.30.360.10">
    <property type="entry name" value="Dihydrodipicolinate Reductase, domain 2"/>
    <property type="match status" value="1"/>
</dbReference>
<dbReference type="SUPFAM" id="SSF51735">
    <property type="entry name" value="NAD(P)-binding Rossmann-fold domains"/>
    <property type="match status" value="1"/>
</dbReference>
<feature type="domain" description="Gfo/Idh/MocA-like oxidoreductase N-terminal" evidence="3">
    <location>
        <begin position="35"/>
        <end position="162"/>
    </location>
</feature>